<reference evidence="3 4" key="1">
    <citation type="journal article" date="2010" name="Proc. Natl. Acad. Sci. U.S.A.">
        <title>Insights into evolution of multicellular fungi from the assembled chromosomes of the mushroom Coprinopsis cinerea (Coprinus cinereus).</title>
        <authorList>
            <person name="Stajich J.E."/>
            <person name="Wilke S.K."/>
            <person name="Ahren D."/>
            <person name="Au C.H."/>
            <person name="Birren B.W."/>
            <person name="Borodovsky M."/>
            <person name="Burns C."/>
            <person name="Canback B."/>
            <person name="Casselton L.A."/>
            <person name="Cheng C.K."/>
            <person name="Deng J."/>
            <person name="Dietrich F.S."/>
            <person name="Fargo D.C."/>
            <person name="Farman M.L."/>
            <person name="Gathman A.C."/>
            <person name="Goldberg J."/>
            <person name="Guigo R."/>
            <person name="Hoegger P.J."/>
            <person name="Hooker J.B."/>
            <person name="Huggins A."/>
            <person name="James T.Y."/>
            <person name="Kamada T."/>
            <person name="Kilaru S."/>
            <person name="Kodira C."/>
            <person name="Kues U."/>
            <person name="Kupfer D."/>
            <person name="Kwan H.S."/>
            <person name="Lomsadze A."/>
            <person name="Li W."/>
            <person name="Lilly W.W."/>
            <person name="Ma L.J."/>
            <person name="Mackey A.J."/>
            <person name="Manning G."/>
            <person name="Martin F."/>
            <person name="Muraguchi H."/>
            <person name="Natvig D.O."/>
            <person name="Palmerini H."/>
            <person name="Ramesh M.A."/>
            <person name="Rehmeyer C.J."/>
            <person name="Roe B.A."/>
            <person name="Shenoy N."/>
            <person name="Stanke M."/>
            <person name="Ter-Hovhannisyan V."/>
            <person name="Tunlid A."/>
            <person name="Velagapudi R."/>
            <person name="Vision T.J."/>
            <person name="Zeng Q."/>
            <person name="Zolan M.E."/>
            <person name="Pukkila P.J."/>
        </authorList>
    </citation>
    <scope>NUCLEOTIDE SEQUENCE [LARGE SCALE GENOMIC DNA]</scope>
    <source>
        <strain evidence="4">Okayama-7 / 130 / ATCC MYA-4618 / FGSC 9003</strain>
    </source>
</reference>
<comment type="caution">
    <text evidence="3">The sequence shown here is derived from an EMBL/GenBank/DDBJ whole genome shotgun (WGS) entry which is preliminary data.</text>
</comment>
<keyword evidence="4" id="KW-1185">Reference proteome</keyword>
<dbReference type="AlphaFoldDB" id="D6RKF3"/>
<dbReference type="Proteomes" id="UP000001861">
    <property type="component" value="Unassembled WGS sequence"/>
</dbReference>
<dbReference type="PANTHER" id="PTHR33096:SF1">
    <property type="entry name" value="CXC1-LIKE CYSTEINE CLUSTER ASSOCIATED WITH KDZ TRANSPOSASES DOMAIN-CONTAINING PROTEIN"/>
    <property type="match status" value="1"/>
</dbReference>
<dbReference type="Pfam" id="PF18803">
    <property type="entry name" value="CxC2"/>
    <property type="match status" value="1"/>
</dbReference>
<evidence type="ECO:0000313" key="4">
    <source>
        <dbReference type="Proteomes" id="UP000001861"/>
    </source>
</evidence>
<dbReference type="Pfam" id="PF18758">
    <property type="entry name" value="KDZ"/>
    <property type="match status" value="1"/>
</dbReference>
<dbReference type="HOGENOM" id="CLU_003703_13_1_1"/>
<dbReference type="GeneID" id="6010538"/>
<dbReference type="KEGG" id="cci:CC1G_13828"/>
<evidence type="ECO:0000256" key="1">
    <source>
        <dbReference type="SAM" id="MobiDB-lite"/>
    </source>
</evidence>
<feature type="region of interest" description="Disordered" evidence="1">
    <location>
        <begin position="195"/>
        <end position="214"/>
    </location>
</feature>
<dbReference type="eggNOG" id="ENOG502SJ1F">
    <property type="taxonomic scope" value="Eukaryota"/>
</dbReference>
<dbReference type="OMA" id="SENGMHE"/>
<dbReference type="InterPro" id="IPR041457">
    <property type="entry name" value="CxC2_KDZ-assoc"/>
</dbReference>
<dbReference type="OrthoDB" id="3143151at2759"/>
<proteinExistence type="predicted"/>
<evidence type="ECO:0000313" key="3">
    <source>
        <dbReference type="EMBL" id="EFI28299.1"/>
    </source>
</evidence>
<name>D6RKF3_COPC7</name>
<dbReference type="EMBL" id="AACS02000002">
    <property type="protein sequence ID" value="EFI28299.1"/>
    <property type="molecule type" value="Genomic_DNA"/>
</dbReference>
<dbReference type="InParanoid" id="D6RKF3"/>
<dbReference type="VEuPathDB" id="FungiDB:CC1G_13828"/>
<dbReference type="RefSeq" id="XP_002911793.1">
    <property type="nucleotide sequence ID" value="XM_002911747.1"/>
</dbReference>
<dbReference type="InterPro" id="IPR040521">
    <property type="entry name" value="KDZ"/>
</dbReference>
<evidence type="ECO:0000259" key="2">
    <source>
        <dbReference type="Pfam" id="PF18803"/>
    </source>
</evidence>
<sequence>MGKTKQKVTSTSVGGVKALQGKLVVTKRGSRVKFFPLSSPSPQKPVSRLTPKHRIRKEQGPGNGIVYTFTELDMSPQKGKSKSKTPNDYMAEWLPKQGQYLKEILANEFPRATLACDECRSVLAEYWWKCKDCCGSPVYCETCIRTTHLRNPLHRVLKLQDGLFSPSWLWIAGVSVNLCSVRSCQPLLVPVAEDEHPTAADDEQDNPELSGLGDDDDFTFGHSPPSRTLDGMKILVVVHTNGVHHLPFHFCHCLDSPDPEYQLLRRGFYPSTPKNVRTVFTFALLDDYMIETVETFASTHHIYSKLRRFTNEPFPHAVPNRVRELRRVGRQWRKLKELKRNGFGHTRGEAQQGDLALFCAACPQPGINLPENWEDDRESWKYTRSFVADGNFTCVHRKGRFDDEDSEVYLKNGEGYMTEKESYSRHLAVSTEVKEAPTCHEHRAVSEKSKVHKGCDVTGVGAIACMRHGAFVPGSVVDFQKGERQMNMDWALSQALKYSNMKSIRRVILAYDINCQYSKRLLERFDQSDFLELPDDLEELLHAIGLFHVHGHQDACNARYSLTYIKGAGIAAGEILESLWAIVNEVARATSTMTLAHRVEVLDAIFGDINWKKLLNLVPSICKNWNNSRIELLRAQEDFDLLNQTASATQRAKWQAQLDEANALRALDVKAMDILNAKVTKAPSLAKTRSRLMEKERQMNKGIGVTSWLAWGLRLQDTQIGLKMFIRGLPKDRTDQQTLEVAKRREQLQQEVNELYDTASSLFPDADFDALKYSSPPLELVAIEGAEDDEVEDEADNPFSLSQNEIEDVKLPLPSSFGEDDEVPVSILRARPKELQLRIAQAEDTLEGIRAHIAHKSYLYRSNVRLAEGKKQKTRGYAAVNSVDKELRNLLKVYNQARWALGRLGADDDTRDRYRPVRREDTRAVTAIYKPNARGERNKPLPWIWNMNVAEDSNNSAYLEEIYRVNWLRARSRLDRWREEHTLLTSEMDWVVNFFAFKESQCREWGRGTQHSPGHVAYAKRQEQMWRLMGAHAKKRFNKVKEGLGDDVMVTSS</sequence>
<feature type="domain" description="CxC2-like cysteine cluster KDZ transposase-associated" evidence="2">
    <location>
        <begin position="231"/>
        <end position="311"/>
    </location>
</feature>
<accession>D6RKF3</accession>
<gene>
    <name evidence="3" type="ORF">CC1G_13828</name>
</gene>
<dbReference type="CDD" id="cd19757">
    <property type="entry name" value="Bbox1"/>
    <property type="match status" value="1"/>
</dbReference>
<protein>
    <recommendedName>
        <fullName evidence="2">CxC2-like cysteine cluster KDZ transposase-associated domain-containing protein</fullName>
    </recommendedName>
</protein>
<organism evidence="3 4">
    <name type="scientific">Coprinopsis cinerea (strain Okayama-7 / 130 / ATCC MYA-4618 / FGSC 9003)</name>
    <name type="common">Inky cap fungus</name>
    <name type="synonym">Hormographiella aspergillata</name>
    <dbReference type="NCBI Taxonomy" id="240176"/>
    <lineage>
        <taxon>Eukaryota</taxon>
        <taxon>Fungi</taxon>
        <taxon>Dikarya</taxon>
        <taxon>Basidiomycota</taxon>
        <taxon>Agaricomycotina</taxon>
        <taxon>Agaricomycetes</taxon>
        <taxon>Agaricomycetidae</taxon>
        <taxon>Agaricales</taxon>
        <taxon>Agaricineae</taxon>
        <taxon>Psathyrellaceae</taxon>
        <taxon>Coprinopsis</taxon>
    </lineage>
</organism>
<dbReference type="PANTHER" id="PTHR33096">
    <property type="entry name" value="CXC2 DOMAIN-CONTAINING PROTEIN"/>
    <property type="match status" value="1"/>
</dbReference>